<gene>
    <name evidence="6" type="ORF">WH159_10190</name>
</gene>
<dbReference type="PRINTS" id="PR01490">
    <property type="entry name" value="RTXTOXIND"/>
</dbReference>
<protein>
    <submittedName>
        <fullName evidence="6">HlyD family secretion protein</fullName>
    </submittedName>
</protein>
<feature type="coiled-coil region" evidence="1">
    <location>
        <begin position="116"/>
        <end position="216"/>
    </location>
</feature>
<dbReference type="Pfam" id="PF25963">
    <property type="entry name" value="Beta-barrel_AAEA"/>
    <property type="match status" value="1"/>
</dbReference>
<keyword evidence="7" id="KW-1185">Reference proteome</keyword>
<dbReference type="Proteomes" id="UP001380365">
    <property type="component" value="Unassembled WGS sequence"/>
</dbReference>
<comment type="caution">
    <text evidence="6">The sequence shown here is derived from an EMBL/GenBank/DDBJ whole genome shotgun (WGS) entry which is preliminary data.</text>
</comment>
<dbReference type="InterPro" id="IPR058625">
    <property type="entry name" value="MdtA-like_BSH"/>
</dbReference>
<name>A0ABU8Q5T7_9SPHN</name>
<keyword evidence="3" id="KW-0472">Membrane</keyword>
<feature type="region of interest" description="Disordered" evidence="2">
    <location>
        <begin position="365"/>
        <end position="395"/>
    </location>
</feature>
<evidence type="ECO:0000256" key="2">
    <source>
        <dbReference type="SAM" id="MobiDB-lite"/>
    </source>
</evidence>
<sequence>MADRHEQPTDAPQDAGREDEQNESSPPSPRKKRMIRIILIIILGIVLVGGLLWFIQYRSVGRFMQSTDDAYIQADAVIVSPKVAGYVERVFVADNQQVRAGQPLLQIDPGDYRARAQQFQAQIDVAEANAEGVRAQIREQDAAIERAQAEVAAARTRAGFANAEVARYRPLAASGAESRERLAQLENEARQANAQLASAEAALSSARRRVGTLNAQVAQALSQGNAARAQLESAQGDVGSTLIRASIDGRIGDKTVRVGQYLQPATRTMSIVPTTQLYVEANFKETQLGLMRVGQPVKLEVDALPGVEIHGRVESVSPGTGAQFSVLPPQNATGNFTKIVQRVPVRITIDAGPETLKLLVPGMSVSPTVDTRSARDARDRIKQEQERYNEQRGHD</sequence>
<feature type="transmembrane region" description="Helical" evidence="3">
    <location>
        <begin position="34"/>
        <end position="55"/>
    </location>
</feature>
<dbReference type="PANTHER" id="PTHR30386">
    <property type="entry name" value="MEMBRANE FUSION SUBUNIT OF EMRAB-TOLC MULTIDRUG EFFLUX PUMP"/>
    <property type="match status" value="1"/>
</dbReference>
<evidence type="ECO:0000259" key="4">
    <source>
        <dbReference type="Pfam" id="PF25917"/>
    </source>
</evidence>
<evidence type="ECO:0000259" key="5">
    <source>
        <dbReference type="Pfam" id="PF25963"/>
    </source>
</evidence>
<dbReference type="Pfam" id="PF25917">
    <property type="entry name" value="BSH_RND"/>
    <property type="match status" value="1"/>
</dbReference>
<evidence type="ECO:0000313" key="6">
    <source>
        <dbReference type="EMBL" id="MEJ5094905.1"/>
    </source>
</evidence>
<feature type="domain" description="p-hydroxybenzoic acid efflux pump subunit AaeA-like beta-barrel" evidence="5">
    <location>
        <begin position="277"/>
        <end position="365"/>
    </location>
</feature>
<dbReference type="SUPFAM" id="SSF111369">
    <property type="entry name" value="HlyD-like secretion proteins"/>
    <property type="match status" value="2"/>
</dbReference>
<evidence type="ECO:0000256" key="1">
    <source>
        <dbReference type="SAM" id="Coils"/>
    </source>
</evidence>
<keyword evidence="1" id="KW-0175">Coiled coil</keyword>
<dbReference type="Gene3D" id="2.40.30.170">
    <property type="match status" value="1"/>
</dbReference>
<evidence type="ECO:0000313" key="7">
    <source>
        <dbReference type="Proteomes" id="UP001380365"/>
    </source>
</evidence>
<proteinExistence type="predicted"/>
<dbReference type="Gene3D" id="1.10.287.470">
    <property type="entry name" value="Helix hairpin bin"/>
    <property type="match status" value="1"/>
</dbReference>
<accession>A0ABU8Q5T7</accession>
<feature type="region of interest" description="Disordered" evidence="2">
    <location>
        <begin position="1"/>
        <end position="29"/>
    </location>
</feature>
<dbReference type="Gene3D" id="2.40.50.100">
    <property type="match status" value="1"/>
</dbReference>
<evidence type="ECO:0000256" key="3">
    <source>
        <dbReference type="SAM" id="Phobius"/>
    </source>
</evidence>
<reference evidence="6 7" key="1">
    <citation type="submission" date="2023-12" db="EMBL/GenBank/DDBJ databases">
        <title>Gut-associated functions are favored during microbiome assembly across C. elegans life.</title>
        <authorList>
            <person name="Zimmermann J."/>
        </authorList>
    </citation>
    <scope>NUCLEOTIDE SEQUENCE [LARGE SCALE GENOMIC DNA]</scope>
    <source>
        <strain evidence="6 7">JUb134</strain>
    </source>
</reference>
<feature type="compositionally biased region" description="Basic and acidic residues" evidence="2">
    <location>
        <begin position="372"/>
        <end position="395"/>
    </location>
</feature>
<dbReference type="InterPro" id="IPR058634">
    <property type="entry name" value="AaeA-lik-b-barrel"/>
</dbReference>
<organism evidence="6 7">
    <name type="scientific">Sphingomonas molluscorum</name>
    <dbReference type="NCBI Taxonomy" id="418184"/>
    <lineage>
        <taxon>Bacteria</taxon>
        <taxon>Pseudomonadati</taxon>
        <taxon>Pseudomonadota</taxon>
        <taxon>Alphaproteobacteria</taxon>
        <taxon>Sphingomonadales</taxon>
        <taxon>Sphingomonadaceae</taxon>
        <taxon>Sphingomonas</taxon>
    </lineage>
</organism>
<keyword evidence="3" id="KW-0812">Transmembrane</keyword>
<keyword evidence="3" id="KW-1133">Transmembrane helix</keyword>
<dbReference type="InterPro" id="IPR050739">
    <property type="entry name" value="MFP"/>
</dbReference>
<dbReference type="EMBL" id="JBBGZA010000001">
    <property type="protein sequence ID" value="MEJ5094905.1"/>
    <property type="molecule type" value="Genomic_DNA"/>
</dbReference>
<dbReference type="PANTHER" id="PTHR30386:SF24">
    <property type="entry name" value="MULTIDRUG RESISTANCE EFFLUX PUMP"/>
    <property type="match status" value="1"/>
</dbReference>
<feature type="domain" description="Multidrug resistance protein MdtA-like barrel-sandwich hybrid" evidence="4">
    <location>
        <begin position="77"/>
        <end position="272"/>
    </location>
</feature>
<dbReference type="RefSeq" id="WP_132883771.1">
    <property type="nucleotide sequence ID" value="NZ_JBBGZA010000001.1"/>
</dbReference>